<accession>A0A5P8VR26</accession>
<evidence type="ECO:0000313" key="2">
    <source>
        <dbReference type="Proteomes" id="UP000326678"/>
    </source>
</evidence>
<dbReference type="EMBL" id="CP045226">
    <property type="protein sequence ID" value="QFS42731.1"/>
    <property type="molecule type" value="Genomic_DNA"/>
</dbReference>
<organism evidence="1 2">
    <name type="scientific">Nostoc sphaeroides CCNUC1</name>
    <dbReference type="NCBI Taxonomy" id="2653204"/>
    <lineage>
        <taxon>Bacteria</taxon>
        <taxon>Bacillati</taxon>
        <taxon>Cyanobacteriota</taxon>
        <taxon>Cyanophyceae</taxon>
        <taxon>Nostocales</taxon>
        <taxon>Nostocaceae</taxon>
        <taxon>Nostoc</taxon>
    </lineage>
</organism>
<dbReference type="AlphaFoldDB" id="A0A5P8VR26"/>
<keyword evidence="2" id="KW-1185">Reference proteome</keyword>
<reference evidence="1 2" key="1">
    <citation type="submission" date="2019-10" db="EMBL/GenBank/DDBJ databases">
        <title>Genomic and transcriptomic insights into the perfect genentic adaptation of a filamentous nitrogen-fixing cyanobacterium to rice fields.</title>
        <authorList>
            <person name="Chen Z."/>
        </authorList>
    </citation>
    <scope>NUCLEOTIDE SEQUENCE [LARGE SCALE GENOMIC DNA]</scope>
    <source>
        <strain evidence="1">CCNUC1</strain>
    </source>
</reference>
<proteinExistence type="predicted"/>
<protein>
    <submittedName>
        <fullName evidence="1">Uncharacterized protein</fullName>
    </submittedName>
</protein>
<dbReference type="Proteomes" id="UP000326678">
    <property type="component" value="Chromosome Gxm1"/>
</dbReference>
<evidence type="ECO:0000313" key="1">
    <source>
        <dbReference type="EMBL" id="QFS42731.1"/>
    </source>
</evidence>
<sequence length="37" mass="4020">MQTLVYPDKLEGFKTCVGGFCLLSQLHSCEQSSGKLA</sequence>
<dbReference type="KEGG" id="nsh:GXM_00204"/>
<name>A0A5P8VR26_9NOSO</name>
<gene>
    <name evidence="1" type="ORF">GXM_00204</name>
</gene>